<dbReference type="Gene3D" id="2.60.40.1120">
    <property type="entry name" value="Carboxypeptidase-like, regulatory domain"/>
    <property type="match status" value="1"/>
</dbReference>
<dbReference type="Proteomes" id="UP001324993">
    <property type="component" value="Chromosome"/>
</dbReference>
<gene>
    <name evidence="1" type="ORF">SH580_11195</name>
</gene>
<dbReference type="SUPFAM" id="SSF49464">
    <property type="entry name" value="Carboxypeptidase regulatory domain-like"/>
    <property type="match status" value="1"/>
</dbReference>
<keyword evidence="2" id="KW-1185">Reference proteome</keyword>
<name>A0ABZ0RFY6_9BACT</name>
<protein>
    <submittedName>
        <fullName evidence="1">Carboxypeptidase-like regulatory domain-containing protein</fullName>
    </submittedName>
</protein>
<reference evidence="1 2" key="1">
    <citation type="submission" date="2023-11" db="EMBL/GenBank/DDBJ databases">
        <title>Coraliomargarita sp. nov., isolated from marine algae.</title>
        <authorList>
            <person name="Lee J.K."/>
            <person name="Baek J.H."/>
            <person name="Kim J.M."/>
            <person name="Choi D.G."/>
            <person name="Jeon C.O."/>
        </authorList>
    </citation>
    <scope>NUCLEOTIDE SEQUENCE [LARGE SCALE GENOMIC DNA]</scope>
    <source>
        <strain evidence="1 2">J2-16</strain>
    </source>
</reference>
<accession>A0ABZ0RFY6</accession>
<dbReference type="InterPro" id="IPR008969">
    <property type="entry name" value="CarboxyPept-like_regulatory"/>
</dbReference>
<sequence>MDYQWDVGPSGRLDSAEADVNGLVQLEDLGDLPLKVSCRIAGYQEMSLRDLRLQPGEVYDIVLQPSQPLRLHVYAAESGEALAGAQVEVLSRDFSAGMHMSALGAEKPIVSSVEGVAVMNTLNDAGRYYFGVSKPGYMGEIVGPCLAGEDVSLDLKPRPVLSFQVAGVPDSLLDAEGKVEYTISYSFSYEDHMSSGRERETMSAAVQDGVLQFEFSPKWRSQIDLKLGEIDLSFQPGQYLTSGAVQASLGASAIDPELEYVLRPVEIRFQTPVGEPLAEGRLSVRFDQSPIVKGQARRRTQRLVEVVAGVAQFELPVPNQIELEPEGLRGYWFEREYRIEVPSSVSSEPLIHEVETQRAGAIAGRILEPDGSVPSNLLIGVFETENSNEQTKRSSLSIKVKNASSSHDQDNEFLASPLPLGGSYVISASRGYTHLLSEPIDLTEALPVRRIRMEMPVGETISGRVINEGGEAIAMATTQFSFEPSEGHSFSRSGPRTDREGRFRLDSVNSEVNGAYYITVDSVAGYQPIKSRLNLREKEQVIQLKPGHRMSGVVIEAGTGKVIPGAEVYASRSEYQAGAFPFSFDAELTDAQGRFEFTNLPPGEFKVASRSGRMASGYEAIGHTDLDEVVEVKIELYEWEKLVPVEVE</sequence>
<dbReference type="EMBL" id="CP138858">
    <property type="protein sequence ID" value="WPJ93998.1"/>
    <property type="molecule type" value="Genomic_DNA"/>
</dbReference>
<organism evidence="1 2">
    <name type="scientific">Coraliomargarita algicola</name>
    <dbReference type="NCBI Taxonomy" id="3092156"/>
    <lineage>
        <taxon>Bacteria</taxon>
        <taxon>Pseudomonadati</taxon>
        <taxon>Verrucomicrobiota</taxon>
        <taxon>Opitutia</taxon>
        <taxon>Puniceicoccales</taxon>
        <taxon>Coraliomargaritaceae</taxon>
        <taxon>Coraliomargarita</taxon>
    </lineage>
</organism>
<proteinExistence type="predicted"/>
<evidence type="ECO:0000313" key="2">
    <source>
        <dbReference type="Proteomes" id="UP001324993"/>
    </source>
</evidence>
<evidence type="ECO:0000313" key="1">
    <source>
        <dbReference type="EMBL" id="WPJ93998.1"/>
    </source>
</evidence>
<dbReference type="RefSeq" id="WP_319830964.1">
    <property type="nucleotide sequence ID" value="NZ_CP138858.1"/>
</dbReference>